<gene>
    <name evidence="3" type="ORF">ET418_08080</name>
</gene>
<reference evidence="3 4" key="1">
    <citation type="submission" date="2019-04" db="EMBL/GenBank/DDBJ databases">
        <title>Geobacter ruber sp. nov., ferric-reducing bacteria isolated from paddy soil.</title>
        <authorList>
            <person name="Xu Z."/>
            <person name="Masuda Y."/>
            <person name="Itoh H."/>
            <person name="Senoo K."/>
        </authorList>
    </citation>
    <scope>NUCLEOTIDE SEQUENCE [LARGE SCALE GENOMIC DNA]</scope>
    <source>
        <strain evidence="3 4">Red88</strain>
    </source>
</reference>
<organism evidence="3 4">
    <name type="scientific">Oryzomonas rubra</name>
    <dbReference type="NCBI Taxonomy" id="2509454"/>
    <lineage>
        <taxon>Bacteria</taxon>
        <taxon>Pseudomonadati</taxon>
        <taxon>Thermodesulfobacteriota</taxon>
        <taxon>Desulfuromonadia</taxon>
        <taxon>Geobacterales</taxon>
        <taxon>Geobacteraceae</taxon>
        <taxon>Oryzomonas</taxon>
    </lineage>
</organism>
<protein>
    <recommendedName>
        <fullName evidence="5">Ig-like domain-containing protein</fullName>
    </recommendedName>
</protein>
<accession>A0A5A9XKU3</accession>
<evidence type="ECO:0000256" key="2">
    <source>
        <dbReference type="SAM" id="SignalP"/>
    </source>
</evidence>
<dbReference type="RefSeq" id="WP_149307088.1">
    <property type="nucleotide sequence ID" value="NZ_SRSD01000004.1"/>
</dbReference>
<feature type="compositionally biased region" description="Basic residues" evidence="1">
    <location>
        <begin position="61"/>
        <end position="71"/>
    </location>
</feature>
<feature type="signal peptide" evidence="2">
    <location>
        <begin position="1"/>
        <end position="32"/>
    </location>
</feature>
<feature type="chain" id="PRO_5023100238" description="Ig-like domain-containing protein" evidence="2">
    <location>
        <begin position="33"/>
        <end position="242"/>
    </location>
</feature>
<keyword evidence="2" id="KW-0732">Signal</keyword>
<dbReference type="AlphaFoldDB" id="A0A5A9XKU3"/>
<keyword evidence="4" id="KW-1185">Reference proteome</keyword>
<comment type="caution">
    <text evidence="3">The sequence shown here is derived from an EMBL/GenBank/DDBJ whole genome shotgun (WGS) entry which is preliminary data.</text>
</comment>
<evidence type="ECO:0000256" key="1">
    <source>
        <dbReference type="SAM" id="MobiDB-lite"/>
    </source>
</evidence>
<evidence type="ECO:0008006" key="5">
    <source>
        <dbReference type="Google" id="ProtNLM"/>
    </source>
</evidence>
<sequence>MSMFSRWRIAVPLVVASMLVQSVLDLSAAASAAGGNVYEIPLSELKKVEKKKPKKAETRKHAEKKRTHTAPRKVSEPAGTPAPPIPALPVAQNEATAPETADSVNISHEPYSYVVPGKRTTVKVVVSLDGVQSVRCRFRAGGDKGGDAWVPMAKVQGSQFTYGASLPALEPGATALRYRVVVVDAAGNEIHSKEFVTPVKATPVVPGWQQDSSKEPVSAVLGNPRQPLEGFSGVVIENADRK</sequence>
<feature type="region of interest" description="Disordered" evidence="1">
    <location>
        <begin position="48"/>
        <end position="103"/>
    </location>
</feature>
<dbReference type="OrthoDB" id="9847395at2"/>
<name>A0A5A9XKU3_9BACT</name>
<dbReference type="Proteomes" id="UP000324298">
    <property type="component" value="Unassembled WGS sequence"/>
</dbReference>
<dbReference type="EMBL" id="SRSD01000004">
    <property type="protein sequence ID" value="KAA0892151.1"/>
    <property type="molecule type" value="Genomic_DNA"/>
</dbReference>
<evidence type="ECO:0000313" key="3">
    <source>
        <dbReference type="EMBL" id="KAA0892151.1"/>
    </source>
</evidence>
<evidence type="ECO:0000313" key="4">
    <source>
        <dbReference type="Proteomes" id="UP000324298"/>
    </source>
</evidence>
<proteinExistence type="predicted"/>